<comment type="caution">
    <text evidence="6">The sequence shown here is derived from an EMBL/GenBank/DDBJ whole genome shotgun (WGS) entry which is preliminary data.</text>
</comment>
<dbReference type="InterPro" id="IPR014868">
    <property type="entry name" value="Cadherin_pro_dom"/>
</dbReference>
<proteinExistence type="predicted"/>
<keyword evidence="2" id="KW-1003">Cell membrane</keyword>
<feature type="domain" description="Cadherin prodomain" evidence="5">
    <location>
        <begin position="65"/>
        <end position="159"/>
    </location>
</feature>
<dbReference type="EMBL" id="JAUCMX010000005">
    <property type="protein sequence ID" value="KAK3545215.1"/>
    <property type="molecule type" value="Genomic_DNA"/>
</dbReference>
<keyword evidence="4" id="KW-0325">Glycoprotein</keyword>
<evidence type="ECO:0000259" key="5">
    <source>
        <dbReference type="SMART" id="SM01055"/>
    </source>
</evidence>
<dbReference type="Proteomes" id="UP001274896">
    <property type="component" value="Unassembled WGS sequence"/>
</dbReference>
<gene>
    <name evidence="6" type="ORF">QTP70_002067</name>
</gene>
<comment type="subcellular location">
    <subcellularLocation>
        <location evidence="1">Cell membrane</location>
    </subcellularLocation>
</comment>
<organism evidence="6 7">
    <name type="scientific">Hemibagrus guttatus</name>
    <dbReference type="NCBI Taxonomy" id="175788"/>
    <lineage>
        <taxon>Eukaryota</taxon>
        <taxon>Metazoa</taxon>
        <taxon>Chordata</taxon>
        <taxon>Craniata</taxon>
        <taxon>Vertebrata</taxon>
        <taxon>Euteleostomi</taxon>
        <taxon>Actinopterygii</taxon>
        <taxon>Neopterygii</taxon>
        <taxon>Teleostei</taxon>
        <taxon>Ostariophysi</taxon>
        <taxon>Siluriformes</taxon>
        <taxon>Bagridae</taxon>
        <taxon>Hemibagrus</taxon>
    </lineage>
</organism>
<dbReference type="GO" id="GO:0005886">
    <property type="term" value="C:plasma membrane"/>
    <property type="evidence" value="ECO:0007669"/>
    <property type="project" value="UniProtKB-SubCell"/>
</dbReference>
<evidence type="ECO:0000256" key="1">
    <source>
        <dbReference type="ARBA" id="ARBA00004236"/>
    </source>
</evidence>
<evidence type="ECO:0000256" key="2">
    <source>
        <dbReference type="ARBA" id="ARBA00022475"/>
    </source>
</evidence>
<dbReference type="SMART" id="SM01055">
    <property type="entry name" value="Cadherin_pro"/>
    <property type="match status" value="1"/>
</dbReference>
<keyword evidence="3" id="KW-0130">Cell adhesion</keyword>
<evidence type="ECO:0000256" key="4">
    <source>
        <dbReference type="ARBA" id="ARBA00023180"/>
    </source>
</evidence>
<evidence type="ECO:0000313" key="6">
    <source>
        <dbReference type="EMBL" id="KAK3545215.1"/>
    </source>
</evidence>
<dbReference type="Gene3D" id="2.60.40.60">
    <property type="entry name" value="Cadherins"/>
    <property type="match status" value="1"/>
</dbReference>
<protein>
    <recommendedName>
        <fullName evidence="5">Cadherin prodomain domain-containing protein</fullName>
    </recommendedName>
</protein>
<keyword evidence="7" id="KW-1185">Reference proteome</keyword>
<dbReference type="GO" id="GO:0007155">
    <property type="term" value="P:cell adhesion"/>
    <property type="evidence" value="ECO:0007669"/>
    <property type="project" value="UniProtKB-KW"/>
</dbReference>
<dbReference type="Pfam" id="PF08758">
    <property type="entry name" value="Cadherin_pro"/>
    <property type="match status" value="1"/>
</dbReference>
<reference evidence="6" key="1">
    <citation type="submission" date="2023-06" db="EMBL/GenBank/DDBJ databases">
        <title>Male Hemibagrus guttatus genome.</title>
        <authorList>
            <person name="Bian C."/>
        </authorList>
    </citation>
    <scope>NUCLEOTIDE SEQUENCE</scope>
    <source>
        <strain evidence="6">Male_cb2023</strain>
        <tissue evidence="6">Muscle</tissue>
    </source>
</reference>
<name>A0AAE0R703_9TELE</name>
<evidence type="ECO:0000256" key="3">
    <source>
        <dbReference type="ARBA" id="ARBA00022889"/>
    </source>
</evidence>
<dbReference type="AlphaFoldDB" id="A0AAE0R703"/>
<evidence type="ECO:0000313" key="7">
    <source>
        <dbReference type="Proteomes" id="UP001274896"/>
    </source>
</evidence>
<keyword evidence="2" id="KW-0472">Membrane</keyword>
<sequence length="182" mass="20352">MGAWAEHECTECWSQFHIFSIVVSKGLWVIMATQRQQCILGMSSLSLPPPSLGLLMSLLSGALHACRFAFPTVLLDDRRLCRTACRVVRFHDCGRGGRVHFECSRPTDFRIEITGDVLSLRTLQPSLSSPSSFSSTPLLVMARDISTQEQWQTEIRLQPSGGHETQLPGLVMCHKTLTFTPY</sequence>
<accession>A0AAE0R703</accession>